<keyword evidence="3" id="KW-1185">Reference proteome</keyword>
<dbReference type="RefSeq" id="WP_205682133.1">
    <property type="nucleotide sequence ID" value="NZ_CP070968.1"/>
</dbReference>
<dbReference type="InterPro" id="IPR012318">
    <property type="entry name" value="HTH_CRP"/>
</dbReference>
<dbReference type="Proteomes" id="UP000662957">
    <property type="component" value="Chromosome"/>
</dbReference>
<proteinExistence type="predicted"/>
<sequence>MSTSNLAHALLSGLALQGLDAGDAFFAEAGARTAPTYNGDPIVTFVLSGVVARIGFDGFLSRGLASSDDVINFDAVLGGGETESALWLTAGRFLTVSAAKLAQTLPHDSLVEASLTDLMRRNSALQAELSRYAALKVSQRLAALLLDVHDREGGDVLALRQTELSQLMAVRRASISTACTELCAAGAVRLRRGAIQIIDPDTLRRLAGEPHSTVTDLARLRG</sequence>
<protein>
    <submittedName>
        <fullName evidence="2">Crp/Fnr family transcriptional regulator</fullName>
    </submittedName>
</protein>
<dbReference type="SUPFAM" id="SSF46785">
    <property type="entry name" value="Winged helix' DNA-binding domain"/>
    <property type="match status" value="1"/>
</dbReference>
<gene>
    <name evidence="2" type="ORF">JX001_02385</name>
</gene>
<evidence type="ECO:0000313" key="2">
    <source>
        <dbReference type="EMBL" id="QSF54694.1"/>
    </source>
</evidence>
<organism evidence="2 3">
    <name type="scientific">Brevundimonas fontaquae</name>
    <dbReference type="NCBI Taxonomy" id="2813778"/>
    <lineage>
        <taxon>Bacteria</taxon>
        <taxon>Pseudomonadati</taxon>
        <taxon>Pseudomonadota</taxon>
        <taxon>Alphaproteobacteria</taxon>
        <taxon>Caulobacterales</taxon>
        <taxon>Caulobacteraceae</taxon>
        <taxon>Brevundimonas</taxon>
    </lineage>
</organism>
<feature type="domain" description="HTH crp-type" evidence="1">
    <location>
        <begin position="135"/>
        <end position="201"/>
    </location>
</feature>
<dbReference type="Pfam" id="PF13545">
    <property type="entry name" value="HTH_Crp_2"/>
    <property type="match status" value="1"/>
</dbReference>
<name>A0ABX7LPC6_9CAUL</name>
<dbReference type="InterPro" id="IPR036390">
    <property type="entry name" value="WH_DNA-bd_sf"/>
</dbReference>
<evidence type="ECO:0000259" key="1">
    <source>
        <dbReference type="PROSITE" id="PS51063"/>
    </source>
</evidence>
<reference evidence="2 3" key="1">
    <citation type="submission" date="2021-02" db="EMBL/GenBank/DDBJ databases">
        <title>Brevundimonas sp. CS1 genome sequence.</title>
        <authorList>
            <person name="Lee K."/>
            <person name="Choi Y.-J."/>
            <person name="Son H.-R."/>
        </authorList>
    </citation>
    <scope>NUCLEOTIDE SEQUENCE [LARGE SCALE GENOMIC DNA]</scope>
    <source>
        <strain evidence="2 3">CS1</strain>
    </source>
</reference>
<dbReference type="InterPro" id="IPR014710">
    <property type="entry name" value="RmlC-like_jellyroll"/>
</dbReference>
<evidence type="ECO:0000313" key="3">
    <source>
        <dbReference type="Proteomes" id="UP000662957"/>
    </source>
</evidence>
<dbReference type="Gene3D" id="2.60.120.10">
    <property type="entry name" value="Jelly Rolls"/>
    <property type="match status" value="1"/>
</dbReference>
<accession>A0ABX7LPC6</accession>
<dbReference type="PROSITE" id="PS51063">
    <property type="entry name" value="HTH_CRP_2"/>
    <property type="match status" value="1"/>
</dbReference>
<dbReference type="EMBL" id="CP070968">
    <property type="protein sequence ID" value="QSF54694.1"/>
    <property type="molecule type" value="Genomic_DNA"/>
</dbReference>